<protein>
    <submittedName>
        <fullName evidence="1">Uncharacterized protein</fullName>
    </submittedName>
</protein>
<proteinExistence type="predicted"/>
<name>A0AAD5QT61_PARTN</name>
<accession>A0AAD5QT61</accession>
<dbReference type="EMBL" id="JAHQIW010003292">
    <property type="protein sequence ID" value="KAJ1358076.1"/>
    <property type="molecule type" value="Genomic_DNA"/>
</dbReference>
<evidence type="ECO:0000313" key="2">
    <source>
        <dbReference type="Proteomes" id="UP001196413"/>
    </source>
</evidence>
<dbReference type="AlphaFoldDB" id="A0AAD5QT61"/>
<organism evidence="1 2">
    <name type="scientific">Parelaphostrongylus tenuis</name>
    <name type="common">Meningeal worm</name>
    <dbReference type="NCBI Taxonomy" id="148309"/>
    <lineage>
        <taxon>Eukaryota</taxon>
        <taxon>Metazoa</taxon>
        <taxon>Ecdysozoa</taxon>
        <taxon>Nematoda</taxon>
        <taxon>Chromadorea</taxon>
        <taxon>Rhabditida</taxon>
        <taxon>Rhabditina</taxon>
        <taxon>Rhabditomorpha</taxon>
        <taxon>Strongyloidea</taxon>
        <taxon>Metastrongylidae</taxon>
        <taxon>Parelaphostrongylus</taxon>
    </lineage>
</organism>
<keyword evidence="2" id="KW-1185">Reference proteome</keyword>
<evidence type="ECO:0000313" key="1">
    <source>
        <dbReference type="EMBL" id="KAJ1358076.1"/>
    </source>
</evidence>
<reference evidence="1" key="1">
    <citation type="submission" date="2021-06" db="EMBL/GenBank/DDBJ databases">
        <title>Parelaphostrongylus tenuis whole genome reference sequence.</title>
        <authorList>
            <person name="Garwood T.J."/>
            <person name="Larsen P.A."/>
            <person name="Fountain-Jones N.M."/>
            <person name="Garbe J.R."/>
            <person name="Macchietto M.G."/>
            <person name="Kania S.A."/>
            <person name="Gerhold R.W."/>
            <person name="Richards J.E."/>
            <person name="Wolf T.M."/>
        </authorList>
    </citation>
    <scope>NUCLEOTIDE SEQUENCE</scope>
    <source>
        <strain evidence="1">MNPRO001-30</strain>
        <tissue evidence="1">Meninges</tissue>
    </source>
</reference>
<gene>
    <name evidence="1" type="ORF">KIN20_016385</name>
</gene>
<dbReference type="Proteomes" id="UP001196413">
    <property type="component" value="Unassembled WGS sequence"/>
</dbReference>
<comment type="caution">
    <text evidence="1">The sequence shown here is derived from an EMBL/GenBank/DDBJ whole genome shotgun (WGS) entry which is preliminary data.</text>
</comment>
<sequence length="189" mass="21251">MSVASASAYSSTYSDEIVIVETTNNTRIQEEDLQTAVENMDEDIDDPWSERNSLEYNIQIHSSPKSAKMSTSVYTTHPCGKDTDREHDVFGAASPVSTAVTGNISWYSLPPSESSVEVSEVIKSNQVKDDDNFEKVKMLRCQDYLENVSFNETMTTYGTFQLTEDALEGETRYNIHARIRPFTAFALFV</sequence>